<evidence type="ECO:0000256" key="1">
    <source>
        <dbReference type="ARBA" id="ARBA00023002"/>
    </source>
</evidence>
<name>A0ABP5FPE1_9MICO</name>
<organism evidence="3 4">
    <name type="scientific">Agromyces tropicus</name>
    <dbReference type="NCBI Taxonomy" id="555371"/>
    <lineage>
        <taxon>Bacteria</taxon>
        <taxon>Bacillati</taxon>
        <taxon>Actinomycetota</taxon>
        <taxon>Actinomycetes</taxon>
        <taxon>Micrococcales</taxon>
        <taxon>Microbacteriaceae</taxon>
        <taxon>Agromyces</taxon>
    </lineage>
</organism>
<dbReference type="Gene3D" id="3.50.50.60">
    <property type="entry name" value="FAD/NAD(P)-binding domain"/>
    <property type="match status" value="1"/>
</dbReference>
<evidence type="ECO:0000313" key="3">
    <source>
        <dbReference type="EMBL" id="GAA2028934.1"/>
    </source>
</evidence>
<proteinExistence type="predicted"/>
<keyword evidence="4" id="KW-1185">Reference proteome</keyword>
<comment type="caution">
    <text evidence="3">The sequence shown here is derived from an EMBL/GenBank/DDBJ whole genome shotgun (WGS) entry which is preliminary data.</text>
</comment>
<sequence length="399" mass="42494">MRDADIVNRVRERRRWETDVRDVIIVGAGPVGALLAAELQRRGLDVELLERREVAGLGSRAVGVHPPVLAALEASGTTERLLAGAVRVGRGEARSAGEVIGVVHFDRLAARFPFVAMQPQHRTEAALAVGGPAPVRGATVRAVRSAPDRVVVRVELAGAVAERAARLVVVASGASGRTLVFRPDRAVARDYGDRYLMADADVGERPDSNVAIVHLHRTGVLESFPLPGGRRRFVAWDRPGAEASGPARADRLRRALDVRGEADAAGAISEAASFGVRRFVAPSMRRGRVLVVGDAAHEVSPIGGQGMNLGLLDAVTLAPLLARWIATGREPRSALARWERRRVASARVAARLAHLNTALGRPRALPGDAARRAALRLGLAPPLGELFAHAYAMGFDRDA</sequence>
<evidence type="ECO:0000313" key="4">
    <source>
        <dbReference type="Proteomes" id="UP001501196"/>
    </source>
</evidence>
<evidence type="ECO:0000259" key="2">
    <source>
        <dbReference type="Pfam" id="PF01494"/>
    </source>
</evidence>
<dbReference type="Proteomes" id="UP001501196">
    <property type="component" value="Unassembled WGS sequence"/>
</dbReference>
<protein>
    <submittedName>
        <fullName evidence="3">NAD(P)/FAD-dependent oxidoreductase</fullName>
    </submittedName>
</protein>
<dbReference type="InterPro" id="IPR050631">
    <property type="entry name" value="PheA/TfdB_FAD_monoxygenase"/>
</dbReference>
<dbReference type="PANTHER" id="PTHR43476">
    <property type="entry name" value="3-(3-HYDROXY-PHENYL)PROPIONATE/3-HYDROXYCINNAMIC ACID HYDROXYLASE"/>
    <property type="match status" value="1"/>
</dbReference>
<dbReference type="SUPFAM" id="SSF51905">
    <property type="entry name" value="FAD/NAD(P)-binding domain"/>
    <property type="match status" value="1"/>
</dbReference>
<dbReference type="InterPro" id="IPR036188">
    <property type="entry name" value="FAD/NAD-bd_sf"/>
</dbReference>
<dbReference type="Pfam" id="PF01494">
    <property type="entry name" value="FAD_binding_3"/>
    <property type="match status" value="1"/>
</dbReference>
<dbReference type="PANTHER" id="PTHR43476:SF3">
    <property type="entry name" value="FAD-BINDING MONOOXYGENASE"/>
    <property type="match status" value="1"/>
</dbReference>
<feature type="domain" description="FAD-binding" evidence="2">
    <location>
        <begin position="22"/>
        <end position="347"/>
    </location>
</feature>
<dbReference type="InterPro" id="IPR002938">
    <property type="entry name" value="FAD-bd"/>
</dbReference>
<dbReference type="PRINTS" id="PR00420">
    <property type="entry name" value="RNGMNOXGNASE"/>
</dbReference>
<accession>A0ABP5FPE1</accession>
<keyword evidence="1" id="KW-0560">Oxidoreductase</keyword>
<dbReference type="EMBL" id="BAAAPW010000001">
    <property type="protein sequence ID" value="GAA2028934.1"/>
    <property type="molecule type" value="Genomic_DNA"/>
</dbReference>
<reference evidence="4" key="1">
    <citation type="journal article" date="2019" name="Int. J. Syst. Evol. Microbiol.">
        <title>The Global Catalogue of Microorganisms (GCM) 10K type strain sequencing project: providing services to taxonomists for standard genome sequencing and annotation.</title>
        <authorList>
            <consortium name="The Broad Institute Genomics Platform"/>
            <consortium name="The Broad Institute Genome Sequencing Center for Infectious Disease"/>
            <person name="Wu L."/>
            <person name="Ma J."/>
        </authorList>
    </citation>
    <scope>NUCLEOTIDE SEQUENCE [LARGE SCALE GENOMIC DNA]</scope>
    <source>
        <strain evidence="4">JCM 15672</strain>
    </source>
</reference>
<dbReference type="Gene3D" id="3.30.70.2450">
    <property type="match status" value="1"/>
</dbReference>
<gene>
    <name evidence="3" type="ORF">GCM10009819_10820</name>
</gene>